<dbReference type="PANTHER" id="PTHR33710">
    <property type="entry name" value="BNAC02G09200D PROTEIN"/>
    <property type="match status" value="1"/>
</dbReference>
<dbReference type="SUPFAM" id="SSF56219">
    <property type="entry name" value="DNase I-like"/>
    <property type="match status" value="1"/>
</dbReference>
<evidence type="ECO:0000256" key="1">
    <source>
        <dbReference type="SAM" id="MobiDB-lite"/>
    </source>
</evidence>
<dbReference type="EMBL" id="LR862132">
    <property type="protein sequence ID" value="CAD1837460.1"/>
    <property type="molecule type" value="Genomic_DNA"/>
</dbReference>
<protein>
    <submittedName>
        <fullName evidence="2">Uncharacterized protein</fullName>
    </submittedName>
</protein>
<dbReference type="InterPro" id="IPR036691">
    <property type="entry name" value="Endo/exonu/phosph_ase_sf"/>
</dbReference>
<dbReference type="PANTHER" id="PTHR33710:SF48">
    <property type="entry name" value="OS02G0307075 PROTEIN"/>
    <property type="match status" value="1"/>
</dbReference>
<organism evidence="2">
    <name type="scientific">Ananas comosus var. bracteatus</name>
    <name type="common">red pineapple</name>
    <dbReference type="NCBI Taxonomy" id="296719"/>
    <lineage>
        <taxon>Eukaryota</taxon>
        <taxon>Viridiplantae</taxon>
        <taxon>Streptophyta</taxon>
        <taxon>Embryophyta</taxon>
        <taxon>Tracheophyta</taxon>
        <taxon>Spermatophyta</taxon>
        <taxon>Magnoliopsida</taxon>
        <taxon>Liliopsida</taxon>
        <taxon>Poales</taxon>
        <taxon>Bromeliaceae</taxon>
        <taxon>Bromelioideae</taxon>
        <taxon>Ananas</taxon>
    </lineage>
</organism>
<dbReference type="Gene3D" id="3.60.10.10">
    <property type="entry name" value="Endonuclease/exonuclease/phosphatase"/>
    <property type="match status" value="1"/>
</dbReference>
<dbReference type="AlphaFoldDB" id="A0A6V7Q364"/>
<feature type="region of interest" description="Disordered" evidence="1">
    <location>
        <begin position="1"/>
        <end position="56"/>
    </location>
</feature>
<sequence>MVNLASKVTRATHAASSSSSSSADQPPLQKATSEQRPIPSELQAGKTSEPVSKRDHALPLTSEEIQLIKTVCGISDADGGEPSSWDYAAGNIRPITTGRTRGVLLTAWNLSLFDCVQEWNGLFSLTVLLKRKVDGRSFMISNIYGPTAAHLKADFFQELRSIKDFSTRVWTMLGDFNVLLSVEDKNGSTANVADILNFRKVVHDLGLVDLPILNKSFTWTNGGGAPTLERLDRAFISSNWLLAFPHSTLRALPRPHSYHTPLVLSTYSAHILVHHLYTSKRSAALLKINFEWAFDHINWCFLVDLLKARGFTSLWIAWIQALLNTANTSVILNGVPDVLFRMIQMATSSNLLPDQGIGDVRIQSLQFADDLLIFLDGSPRSAAATKLILDAFAACSGLKINYYKSS</sequence>
<reference evidence="2" key="1">
    <citation type="submission" date="2020-07" db="EMBL/GenBank/DDBJ databases">
        <authorList>
            <person name="Lin J."/>
        </authorList>
    </citation>
    <scope>NUCLEOTIDE SEQUENCE</scope>
</reference>
<gene>
    <name evidence="2" type="ORF">CB5_LOCUS20671</name>
</gene>
<name>A0A6V7Q364_ANACO</name>
<proteinExistence type="predicted"/>
<accession>A0A6V7Q364</accession>
<feature type="compositionally biased region" description="Low complexity" evidence="1">
    <location>
        <begin position="14"/>
        <end position="23"/>
    </location>
</feature>
<evidence type="ECO:0000313" key="2">
    <source>
        <dbReference type="EMBL" id="CAD1837460.1"/>
    </source>
</evidence>